<gene>
    <name evidence="3" type="ORF">RND81_06G199000</name>
</gene>
<dbReference type="GO" id="GO:0016787">
    <property type="term" value="F:hydrolase activity"/>
    <property type="evidence" value="ECO:0007669"/>
    <property type="project" value="InterPro"/>
</dbReference>
<dbReference type="AlphaFoldDB" id="A0AAW1KBW5"/>
<proteinExistence type="inferred from homology"/>
<name>A0AAW1KBW5_SAPOF</name>
<dbReference type="EMBL" id="JBDFQZ010000006">
    <property type="protein sequence ID" value="KAK9715924.1"/>
    <property type="molecule type" value="Genomic_DNA"/>
</dbReference>
<evidence type="ECO:0000256" key="1">
    <source>
        <dbReference type="ARBA" id="ARBA00010515"/>
    </source>
</evidence>
<dbReference type="InterPro" id="IPR050466">
    <property type="entry name" value="Carboxylest/Gibb_receptor"/>
</dbReference>
<reference evidence="3" key="1">
    <citation type="submission" date="2024-03" db="EMBL/GenBank/DDBJ databases">
        <title>WGS assembly of Saponaria officinalis var. Norfolk2.</title>
        <authorList>
            <person name="Jenkins J."/>
            <person name="Shu S."/>
            <person name="Grimwood J."/>
            <person name="Barry K."/>
            <person name="Goodstein D."/>
            <person name="Schmutz J."/>
            <person name="Leebens-Mack J."/>
            <person name="Osbourn A."/>
        </authorList>
    </citation>
    <scope>NUCLEOTIDE SEQUENCE [LARGE SCALE GENOMIC DNA]</scope>
    <source>
        <strain evidence="3">JIC</strain>
    </source>
</reference>
<dbReference type="Gene3D" id="3.40.50.1820">
    <property type="entry name" value="alpha/beta hydrolase"/>
    <property type="match status" value="1"/>
</dbReference>
<dbReference type="SUPFAM" id="SSF53474">
    <property type="entry name" value="alpha/beta-Hydrolases"/>
    <property type="match status" value="1"/>
</dbReference>
<evidence type="ECO:0000259" key="2">
    <source>
        <dbReference type="Pfam" id="PF07859"/>
    </source>
</evidence>
<sequence>MGSLAKVQVVEDCFGVLKLYNDGSIYRARESEIDFKKYQIDNDNILGDGCRVEWEDCIYDETHRLYLRVYRPWSTSNNVKDGNKMPILYYIHGGGFCLGSRTWPNCHNYCLCLSSQLQVVVIAPDYRLAPEHRLPAAIEDGLKAVKWLQLLAKSKDDEKLSSKLLKNGVDFTKVYIIGDSSGGNIAHHLAVQLGPGSPQLAPVKICGYVLLGPFFGGSSRTESEAYGPPEPALDLDSLDRFWRLSLPVGQNRDHPSANPFGPTSPSLETTRLDPILVVAGGKEIMRDRIKDYATKLEYLGKDITYVQFEGQYHGFHSHNYSSNVSSQLFTLIKSFIFSTKPSY</sequence>
<organism evidence="3 4">
    <name type="scientific">Saponaria officinalis</name>
    <name type="common">Common soapwort</name>
    <name type="synonym">Lychnis saponaria</name>
    <dbReference type="NCBI Taxonomy" id="3572"/>
    <lineage>
        <taxon>Eukaryota</taxon>
        <taxon>Viridiplantae</taxon>
        <taxon>Streptophyta</taxon>
        <taxon>Embryophyta</taxon>
        <taxon>Tracheophyta</taxon>
        <taxon>Spermatophyta</taxon>
        <taxon>Magnoliopsida</taxon>
        <taxon>eudicotyledons</taxon>
        <taxon>Gunneridae</taxon>
        <taxon>Pentapetalae</taxon>
        <taxon>Caryophyllales</taxon>
        <taxon>Caryophyllaceae</taxon>
        <taxon>Caryophylleae</taxon>
        <taxon>Saponaria</taxon>
    </lineage>
</organism>
<keyword evidence="4" id="KW-1185">Reference proteome</keyword>
<evidence type="ECO:0000313" key="3">
    <source>
        <dbReference type="EMBL" id="KAK9715924.1"/>
    </source>
</evidence>
<dbReference type="InterPro" id="IPR013094">
    <property type="entry name" value="AB_hydrolase_3"/>
</dbReference>
<dbReference type="InterPro" id="IPR029058">
    <property type="entry name" value="AB_hydrolase_fold"/>
</dbReference>
<dbReference type="PANTHER" id="PTHR23024:SF406">
    <property type="entry name" value="CARBOXYLESTERASE 15-RELATED"/>
    <property type="match status" value="1"/>
</dbReference>
<feature type="domain" description="Alpha/beta hydrolase fold-3" evidence="2">
    <location>
        <begin position="89"/>
        <end position="316"/>
    </location>
</feature>
<comment type="similarity">
    <text evidence="1">Belongs to the 'GDXG' lipolytic enzyme family.</text>
</comment>
<dbReference type="PANTHER" id="PTHR23024">
    <property type="entry name" value="ARYLACETAMIDE DEACETYLASE"/>
    <property type="match status" value="1"/>
</dbReference>
<accession>A0AAW1KBW5</accession>
<dbReference type="Pfam" id="PF07859">
    <property type="entry name" value="Abhydrolase_3"/>
    <property type="match status" value="1"/>
</dbReference>
<dbReference type="Proteomes" id="UP001443914">
    <property type="component" value="Unassembled WGS sequence"/>
</dbReference>
<comment type="caution">
    <text evidence="3">The sequence shown here is derived from an EMBL/GenBank/DDBJ whole genome shotgun (WGS) entry which is preliminary data.</text>
</comment>
<protein>
    <recommendedName>
        <fullName evidence="2">Alpha/beta hydrolase fold-3 domain-containing protein</fullName>
    </recommendedName>
</protein>
<evidence type="ECO:0000313" key="4">
    <source>
        <dbReference type="Proteomes" id="UP001443914"/>
    </source>
</evidence>